<dbReference type="KEGG" id="trr:M419DRAFT_121408"/>
<accession>A0A024SLS8</accession>
<protein>
    <submittedName>
        <fullName evidence="2">Uncharacterized protein</fullName>
    </submittedName>
</protein>
<feature type="compositionally biased region" description="Low complexity" evidence="1">
    <location>
        <begin position="50"/>
        <end position="80"/>
    </location>
</feature>
<proteinExistence type="predicted"/>
<gene>
    <name evidence="2" type="ORF">M419DRAFT_121408</name>
</gene>
<dbReference type="Proteomes" id="UP000024376">
    <property type="component" value="Unassembled WGS sequence"/>
</dbReference>
<evidence type="ECO:0000256" key="1">
    <source>
        <dbReference type="SAM" id="MobiDB-lite"/>
    </source>
</evidence>
<dbReference type="AlphaFoldDB" id="A0A024SLS8"/>
<organism evidence="2 3">
    <name type="scientific">Hypocrea jecorina (strain ATCC 56765 / BCRC 32924 / NRRL 11460 / Rut C-30)</name>
    <name type="common">Trichoderma reesei</name>
    <dbReference type="NCBI Taxonomy" id="1344414"/>
    <lineage>
        <taxon>Eukaryota</taxon>
        <taxon>Fungi</taxon>
        <taxon>Dikarya</taxon>
        <taxon>Ascomycota</taxon>
        <taxon>Pezizomycotina</taxon>
        <taxon>Sordariomycetes</taxon>
        <taxon>Hypocreomycetidae</taxon>
        <taxon>Hypocreales</taxon>
        <taxon>Hypocreaceae</taxon>
        <taxon>Trichoderma</taxon>
    </lineage>
</organism>
<evidence type="ECO:0000313" key="2">
    <source>
        <dbReference type="EMBL" id="ETS06190.1"/>
    </source>
</evidence>
<feature type="compositionally biased region" description="Low complexity" evidence="1">
    <location>
        <begin position="1"/>
        <end position="25"/>
    </location>
</feature>
<reference evidence="3" key="1">
    <citation type="journal article" date="2013" name="Ind. Biotechnol.">
        <title>Comparative genomics analysis of Trichoderma reesei strains.</title>
        <authorList>
            <person name="Koike H."/>
            <person name="Aerts A."/>
            <person name="LaButti K."/>
            <person name="Grigoriev I.V."/>
            <person name="Baker S.E."/>
        </authorList>
    </citation>
    <scope>NUCLEOTIDE SEQUENCE [LARGE SCALE GENOMIC DNA]</scope>
    <source>
        <strain evidence="3">ATCC 56765 / BCRC 32924 / NRRL 11460 / Rut C-30</strain>
    </source>
</reference>
<dbReference type="EMBL" id="KI911139">
    <property type="protein sequence ID" value="ETS06190.1"/>
    <property type="molecule type" value="Genomic_DNA"/>
</dbReference>
<name>A0A024SLS8_HYPJR</name>
<feature type="region of interest" description="Disordered" evidence="1">
    <location>
        <begin position="1"/>
        <end position="126"/>
    </location>
</feature>
<sequence length="126" mass="13110">MPITPAAPTTPAMPTMPAMPTTPAASGLSTLPPPTMFMFPEVNPQAVAGTRAAQRAATMAQPTTTTQPSTAQQSTRTQPSMTQQEASDLISRLLDNWPGLPAVMNPPVPPLPEDSSAEGDDTAMEP</sequence>
<dbReference type="HOGENOM" id="CLU_1983165_0_0_1"/>
<feature type="compositionally biased region" description="Acidic residues" evidence="1">
    <location>
        <begin position="115"/>
        <end position="126"/>
    </location>
</feature>
<evidence type="ECO:0000313" key="3">
    <source>
        <dbReference type="Proteomes" id="UP000024376"/>
    </source>
</evidence>